<proteinExistence type="predicted"/>
<reference evidence="1" key="1">
    <citation type="submission" date="2020-07" db="EMBL/GenBank/DDBJ databases">
        <title>Huge and variable diversity of episymbiotic CPR bacteria and DPANN archaea in groundwater ecosystems.</title>
        <authorList>
            <person name="He C.Y."/>
            <person name="Keren R."/>
            <person name="Whittaker M."/>
            <person name="Farag I.F."/>
            <person name="Doudna J."/>
            <person name="Cate J.H.D."/>
            <person name="Banfield J.F."/>
        </authorList>
    </citation>
    <scope>NUCLEOTIDE SEQUENCE</scope>
    <source>
        <strain evidence="1">NC_groundwater_1296_Ag_S-0.2um_52_80</strain>
    </source>
</reference>
<comment type="caution">
    <text evidence="1">The sequence shown here is derived from an EMBL/GenBank/DDBJ whole genome shotgun (WGS) entry which is preliminary data.</text>
</comment>
<protein>
    <submittedName>
        <fullName evidence="1">Uncharacterized protein</fullName>
    </submittedName>
</protein>
<dbReference type="AlphaFoldDB" id="A0A8T3YHJ9"/>
<dbReference type="Proteomes" id="UP000732298">
    <property type="component" value="Unassembled WGS sequence"/>
</dbReference>
<name>A0A8T3YHJ9_9ARCH</name>
<dbReference type="EMBL" id="JACQPB010000005">
    <property type="protein sequence ID" value="MBI4209994.1"/>
    <property type="molecule type" value="Genomic_DNA"/>
</dbReference>
<evidence type="ECO:0000313" key="2">
    <source>
        <dbReference type="Proteomes" id="UP000732298"/>
    </source>
</evidence>
<sequence length="164" mass="18436">MFSVKARKKGRRARMSVRAGQVLSAEEFYSRPYFASLPENFNSGGRANCEHIALGRLMKLPNLIRYEDGKTLWVGNLPPYVGSRGSAIIEWKPNEKRMVVVSLWVPKNMRLLGNCGKIINKVIQVARERGAKTITGSTSKGILTMNPETLLREKSVAQMSRNKK</sequence>
<accession>A0A8T3YHJ9</accession>
<evidence type="ECO:0000313" key="1">
    <source>
        <dbReference type="EMBL" id="MBI4209994.1"/>
    </source>
</evidence>
<organism evidence="1 2">
    <name type="scientific">Candidatus Iainarchaeum sp</name>
    <dbReference type="NCBI Taxonomy" id="3101447"/>
    <lineage>
        <taxon>Archaea</taxon>
        <taxon>Candidatus Iainarchaeota</taxon>
        <taxon>Candidatus Iainarchaeia</taxon>
        <taxon>Candidatus Iainarchaeales</taxon>
        <taxon>Candidatus Iainarchaeaceae</taxon>
        <taxon>Candidatus Iainarchaeum</taxon>
    </lineage>
</organism>
<gene>
    <name evidence="1" type="ORF">HY544_00610</name>
</gene>